<dbReference type="Pfam" id="PF20766">
    <property type="entry name" value="DUF447_C"/>
    <property type="match status" value="1"/>
</dbReference>
<evidence type="ECO:0000313" key="4">
    <source>
        <dbReference type="Proteomes" id="UP001597102"/>
    </source>
</evidence>
<dbReference type="EMBL" id="JBHTJO010000001">
    <property type="protein sequence ID" value="MFD0987554.1"/>
    <property type="molecule type" value="Genomic_DNA"/>
</dbReference>
<reference evidence="4" key="1">
    <citation type="journal article" date="2019" name="Int. J. Syst. Evol. Microbiol.">
        <title>The Global Catalogue of Microorganisms (GCM) 10K type strain sequencing project: providing services to taxonomists for standard genome sequencing and annotation.</title>
        <authorList>
            <consortium name="The Broad Institute Genomics Platform"/>
            <consortium name="The Broad Institute Genome Sequencing Center for Infectious Disease"/>
            <person name="Wu L."/>
            <person name="Ma J."/>
        </authorList>
    </citation>
    <scope>NUCLEOTIDE SEQUENCE [LARGE SCALE GENOMIC DNA]</scope>
    <source>
        <strain evidence="4">CCUG 61697</strain>
    </source>
</reference>
<evidence type="ECO:0000313" key="3">
    <source>
        <dbReference type="EMBL" id="MFD0987554.1"/>
    </source>
</evidence>
<gene>
    <name evidence="3" type="ORF">ACFQ2F_10660</name>
</gene>
<proteinExistence type="predicted"/>
<dbReference type="Proteomes" id="UP001597102">
    <property type="component" value="Unassembled WGS sequence"/>
</dbReference>
<sequence length="189" mass="20923">MPMIRECIVTTANRDGKVHIAPLGLIEDGDNWIIAPFHPSTTLENLRENPFAVANFTDDVLIFAGCLTGRKDWPTVPADEIPGARLVETLAHAELAVESIEDDELRPRFSCRIVKTVNHAPFGGMNRAKSAVLEAAILSSRLKMLPREKIEQEIAYLTIAIEKTAGPREKEAWDLLMAKIDAFYADAAE</sequence>
<name>A0ABW3JBT3_9HYPH</name>
<feature type="domain" description="DUF447" evidence="2">
    <location>
        <begin position="126"/>
        <end position="177"/>
    </location>
</feature>
<dbReference type="RefSeq" id="WP_379089656.1">
    <property type="nucleotide sequence ID" value="NZ_JBHTJO010000001.1"/>
</dbReference>
<protein>
    <submittedName>
        <fullName evidence="3">DUF447 domain-containing protein</fullName>
    </submittedName>
</protein>
<evidence type="ECO:0000259" key="2">
    <source>
        <dbReference type="Pfam" id="PF20766"/>
    </source>
</evidence>
<dbReference type="Pfam" id="PF04289">
    <property type="entry name" value="DUF447_N"/>
    <property type="match status" value="1"/>
</dbReference>
<comment type="caution">
    <text evidence="3">The sequence shown here is derived from an EMBL/GenBank/DDBJ whole genome shotgun (WGS) entry which is preliminary data.</text>
</comment>
<keyword evidence="4" id="KW-1185">Reference proteome</keyword>
<dbReference type="SUPFAM" id="SSF50475">
    <property type="entry name" value="FMN-binding split barrel"/>
    <property type="match status" value="1"/>
</dbReference>
<organism evidence="3 4">
    <name type="scientific">Methyloligella solikamskensis</name>
    <dbReference type="NCBI Taxonomy" id="1177756"/>
    <lineage>
        <taxon>Bacteria</taxon>
        <taxon>Pseudomonadati</taxon>
        <taxon>Pseudomonadota</taxon>
        <taxon>Alphaproteobacteria</taxon>
        <taxon>Hyphomicrobiales</taxon>
        <taxon>Hyphomicrobiaceae</taxon>
        <taxon>Methyloligella</taxon>
    </lineage>
</organism>
<feature type="domain" description="DUF447" evidence="1">
    <location>
        <begin position="6"/>
        <end position="117"/>
    </location>
</feature>
<dbReference type="InterPro" id="IPR007386">
    <property type="entry name" value="DUF447_N"/>
</dbReference>
<dbReference type="Gene3D" id="2.30.110.10">
    <property type="entry name" value="Electron Transport, Fmn-binding Protein, Chain A"/>
    <property type="match status" value="1"/>
</dbReference>
<accession>A0ABW3JBT3</accession>
<evidence type="ECO:0000259" key="1">
    <source>
        <dbReference type="Pfam" id="PF04289"/>
    </source>
</evidence>
<dbReference type="Gene3D" id="1.20.58.290">
    <property type="entry name" value="Hypothetical membrane protein ta0354_69_121"/>
    <property type="match status" value="1"/>
</dbReference>
<dbReference type="InterPro" id="IPR012349">
    <property type="entry name" value="Split_barrel_FMN-bd"/>
</dbReference>
<dbReference type="InterPro" id="IPR049288">
    <property type="entry name" value="DUF447_C"/>
</dbReference>